<dbReference type="GO" id="GO:0006355">
    <property type="term" value="P:regulation of DNA-templated transcription"/>
    <property type="evidence" value="ECO:0007669"/>
    <property type="project" value="InterPro"/>
</dbReference>
<protein>
    <recommendedName>
        <fullName evidence="1">MH2 domain-containing protein</fullName>
    </recommendedName>
</protein>
<evidence type="ECO:0000259" key="1">
    <source>
        <dbReference type="PROSITE" id="PS51076"/>
    </source>
</evidence>
<organism evidence="2 3">
    <name type="scientific">Ramazzottius varieornatus</name>
    <name type="common">Water bear</name>
    <name type="synonym">Tardigrade</name>
    <dbReference type="NCBI Taxonomy" id="947166"/>
    <lineage>
        <taxon>Eukaryota</taxon>
        <taxon>Metazoa</taxon>
        <taxon>Ecdysozoa</taxon>
        <taxon>Tardigrada</taxon>
        <taxon>Eutardigrada</taxon>
        <taxon>Parachela</taxon>
        <taxon>Hypsibioidea</taxon>
        <taxon>Ramazzottiidae</taxon>
        <taxon>Ramazzottius</taxon>
    </lineage>
</organism>
<gene>
    <name evidence="2" type="primary">RvY_12375-1</name>
    <name evidence="2" type="synonym">RvY_12375.1</name>
    <name evidence="2" type="ORF">RvY_12375</name>
</gene>
<accession>A0A1D1VJB4</accession>
<dbReference type="Proteomes" id="UP000186922">
    <property type="component" value="Unassembled WGS sequence"/>
</dbReference>
<dbReference type="Gene3D" id="2.60.200.10">
    <property type="match status" value="1"/>
</dbReference>
<dbReference type="InterPro" id="IPR001132">
    <property type="entry name" value="SMAD_dom_Dwarfin-type"/>
</dbReference>
<dbReference type="SUPFAM" id="SSF49879">
    <property type="entry name" value="SMAD/FHA domain"/>
    <property type="match status" value="1"/>
</dbReference>
<dbReference type="AlphaFoldDB" id="A0A1D1VJB4"/>
<evidence type="ECO:0000313" key="3">
    <source>
        <dbReference type="Proteomes" id="UP000186922"/>
    </source>
</evidence>
<proteinExistence type="predicted"/>
<reference evidence="2 3" key="1">
    <citation type="journal article" date="2016" name="Nat. Commun.">
        <title>Extremotolerant tardigrade genome and improved radiotolerance of human cultured cells by tardigrade-unique protein.</title>
        <authorList>
            <person name="Hashimoto T."/>
            <person name="Horikawa D.D."/>
            <person name="Saito Y."/>
            <person name="Kuwahara H."/>
            <person name="Kozuka-Hata H."/>
            <person name="Shin-I T."/>
            <person name="Minakuchi Y."/>
            <person name="Ohishi K."/>
            <person name="Motoyama A."/>
            <person name="Aizu T."/>
            <person name="Enomoto A."/>
            <person name="Kondo K."/>
            <person name="Tanaka S."/>
            <person name="Hara Y."/>
            <person name="Koshikawa S."/>
            <person name="Sagara H."/>
            <person name="Miura T."/>
            <person name="Yokobori S."/>
            <person name="Miyagawa K."/>
            <person name="Suzuki Y."/>
            <person name="Kubo T."/>
            <person name="Oyama M."/>
            <person name="Kohara Y."/>
            <person name="Fujiyama A."/>
            <person name="Arakawa K."/>
            <person name="Katayama T."/>
            <person name="Toyoda A."/>
            <person name="Kunieda T."/>
        </authorList>
    </citation>
    <scope>NUCLEOTIDE SEQUENCE [LARGE SCALE GENOMIC DNA]</scope>
    <source>
        <strain evidence="2 3">YOKOZUNA-1</strain>
    </source>
</reference>
<dbReference type="InterPro" id="IPR017855">
    <property type="entry name" value="SMAD-like_dom_sf"/>
</dbReference>
<sequence>MAAPSSSTSASTSISIATSASGSASSSSIHSASLSRDLLQSSVPCGISRKKIISKSQEAGLNSAQQSLLKGAAHQEAEEDVWYDSQELFLHHLREVLDKWSSLDDEIWGKIICMEKNRRVAKAYARVPIVTINGSEDGFDGYRIGLAGFDNPKRHSETADVKKHIGQGVKLKLDADGNILIKRVSTSPVYVGSPSGNFHEDNCFSTEIVKARGQLPSDKPIKVFDMKRFTLNIAKEMRSGGEYADRRRLELQCFITISFVQQEQDPLDTACWIMVINIVALDMLKNKLPPTLQSPLGLRGKSLQHADSDLGMGKRFLSTTNDEHYPRLRMQHQLPTHSMADLSMLEGGECHGEGDFDDRASIATYNYLPNYPRNLGAAGAMSGGEYADLMHLPRRPMSHSEAALYRTLEAHVPYQDGSYFGADVGGASSRYYNMMAASASRSATPMGLSAQRHAATEPNFISSSRTQAFGAATPSLNRFAAVAAQHRHSRSYDSGLESDLTSSSDETDMYNKWTSYSRLHMLPNGRISQHLAPQERPSRLYEWE</sequence>
<dbReference type="InterPro" id="IPR008984">
    <property type="entry name" value="SMAD_FHA_dom_sf"/>
</dbReference>
<dbReference type="STRING" id="947166.A0A1D1VJB4"/>
<dbReference type="SMART" id="SM00524">
    <property type="entry name" value="DWB"/>
    <property type="match status" value="1"/>
</dbReference>
<dbReference type="EMBL" id="BDGG01000007">
    <property type="protein sequence ID" value="GAV01712.1"/>
    <property type="molecule type" value="Genomic_DNA"/>
</dbReference>
<dbReference type="PANTHER" id="PTHR22742">
    <property type="entry name" value="EXPANSION, ISOFORM A-RELATED"/>
    <property type="match status" value="1"/>
</dbReference>
<dbReference type="GO" id="GO:0051239">
    <property type="term" value="P:regulation of multicellular organismal process"/>
    <property type="evidence" value="ECO:0007669"/>
    <property type="project" value="UniProtKB-ARBA"/>
</dbReference>
<dbReference type="PROSITE" id="PS51076">
    <property type="entry name" value="MH2"/>
    <property type="match status" value="1"/>
</dbReference>
<dbReference type="Pfam" id="PF03166">
    <property type="entry name" value="MH2"/>
    <property type="match status" value="1"/>
</dbReference>
<evidence type="ECO:0000313" key="2">
    <source>
        <dbReference type="EMBL" id="GAV01712.1"/>
    </source>
</evidence>
<name>A0A1D1VJB4_RAMVA</name>
<keyword evidence="3" id="KW-1185">Reference proteome</keyword>
<dbReference type="PANTHER" id="PTHR22742:SF2">
    <property type="entry name" value="EXPANSION, ISOFORM A-RELATED"/>
    <property type="match status" value="1"/>
</dbReference>
<dbReference type="FunFam" id="2.60.200.10:FF:000006">
    <property type="entry name" value="Expansion, isoform A"/>
    <property type="match status" value="1"/>
</dbReference>
<dbReference type="OrthoDB" id="5973987at2759"/>
<feature type="domain" description="MH2" evidence="1">
    <location>
        <begin position="108"/>
        <end position="302"/>
    </location>
</feature>
<dbReference type="GO" id="GO:0050793">
    <property type="term" value="P:regulation of developmental process"/>
    <property type="evidence" value="ECO:0007669"/>
    <property type="project" value="UniProtKB-ARBA"/>
</dbReference>
<comment type="caution">
    <text evidence="2">The sequence shown here is derived from an EMBL/GenBank/DDBJ whole genome shotgun (WGS) entry which is preliminary data.</text>
</comment>
<dbReference type="GO" id="GO:0009791">
    <property type="term" value="P:post-embryonic development"/>
    <property type="evidence" value="ECO:0007669"/>
    <property type="project" value="UniProtKB-ARBA"/>
</dbReference>